<proteinExistence type="predicted"/>
<dbReference type="EMBL" id="DRQG01000052">
    <property type="protein sequence ID" value="HGY55145.1"/>
    <property type="molecule type" value="Genomic_DNA"/>
</dbReference>
<organism evidence="1">
    <name type="scientific">Caldithrix abyssi</name>
    <dbReference type="NCBI Taxonomy" id="187145"/>
    <lineage>
        <taxon>Bacteria</taxon>
        <taxon>Pseudomonadati</taxon>
        <taxon>Calditrichota</taxon>
        <taxon>Calditrichia</taxon>
        <taxon>Calditrichales</taxon>
        <taxon>Calditrichaceae</taxon>
        <taxon>Caldithrix</taxon>
    </lineage>
</organism>
<name>A0A7V4WUF0_CALAY</name>
<dbReference type="AlphaFoldDB" id="A0A7V4WUF0"/>
<protein>
    <submittedName>
        <fullName evidence="1">Uncharacterized protein</fullName>
    </submittedName>
</protein>
<reference evidence="1" key="1">
    <citation type="journal article" date="2020" name="mSystems">
        <title>Genome- and Community-Level Interaction Insights into Carbon Utilization and Element Cycling Functions of Hydrothermarchaeota in Hydrothermal Sediment.</title>
        <authorList>
            <person name="Zhou Z."/>
            <person name="Liu Y."/>
            <person name="Xu W."/>
            <person name="Pan J."/>
            <person name="Luo Z.H."/>
            <person name="Li M."/>
        </authorList>
    </citation>
    <scope>NUCLEOTIDE SEQUENCE [LARGE SCALE GENOMIC DNA]</scope>
    <source>
        <strain evidence="1">HyVt-577</strain>
    </source>
</reference>
<gene>
    <name evidence="1" type="ORF">ENK44_05565</name>
</gene>
<sequence length="106" mass="12705">MKNTSYYYSRQFPMRFFVENGLERLSNRLRKGMILKSRIVYCLGGNRYLLRIFGYNMVMESRVPFNRFDEIYIKVIRVHPRLELRFVSADSNSQHRSGERATDILA</sequence>
<evidence type="ECO:0000313" key="1">
    <source>
        <dbReference type="EMBL" id="HGY55145.1"/>
    </source>
</evidence>
<dbReference type="Proteomes" id="UP000885779">
    <property type="component" value="Unassembled WGS sequence"/>
</dbReference>
<comment type="caution">
    <text evidence="1">The sequence shown here is derived from an EMBL/GenBank/DDBJ whole genome shotgun (WGS) entry which is preliminary data.</text>
</comment>
<accession>A0A7V4WUF0</accession>